<accession>A0A2P2K3A3</accession>
<feature type="compositionally biased region" description="Basic and acidic residues" evidence="1">
    <location>
        <begin position="60"/>
        <end position="71"/>
    </location>
</feature>
<name>A0A2P2K3A3_RHIMU</name>
<evidence type="ECO:0000313" key="2">
    <source>
        <dbReference type="EMBL" id="MBX00212.1"/>
    </source>
</evidence>
<organism evidence="2">
    <name type="scientific">Rhizophora mucronata</name>
    <name type="common">Asiatic mangrove</name>
    <dbReference type="NCBI Taxonomy" id="61149"/>
    <lineage>
        <taxon>Eukaryota</taxon>
        <taxon>Viridiplantae</taxon>
        <taxon>Streptophyta</taxon>
        <taxon>Embryophyta</taxon>
        <taxon>Tracheophyta</taxon>
        <taxon>Spermatophyta</taxon>
        <taxon>Magnoliopsida</taxon>
        <taxon>eudicotyledons</taxon>
        <taxon>Gunneridae</taxon>
        <taxon>Pentapetalae</taxon>
        <taxon>rosids</taxon>
        <taxon>fabids</taxon>
        <taxon>Malpighiales</taxon>
        <taxon>Rhizophoraceae</taxon>
        <taxon>Rhizophora</taxon>
    </lineage>
</organism>
<dbReference type="AlphaFoldDB" id="A0A2P2K3A3"/>
<sequence>MGVSKRAFSCETKLNCREFVSLTQDLVKTQFVNRGLRLALAFVITESKSKRGSQSTGETTTEKQKYTEKNK</sequence>
<feature type="region of interest" description="Disordered" evidence="1">
    <location>
        <begin position="48"/>
        <end position="71"/>
    </location>
</feature>
<evidence type="ECO:0000256" key="1">
    <source>
        <dbReference type="SAM" id="MobiDB-lite"/>
    </source>
</evidence>
<dbReference type="EMBL" id="GGEC01019728">
    <property type="protein sequence ID" value="MBX00212.1"/>
    <property type="molecule type" value="Transcribed_RNA"/>
</dbReference>
<proteinExistence type="predicted"/>
<protein>
    <submittedName>
        <fullName evidence="2">Uncharacterized protein</fullName>
    </submittedName>
</protein>
<reference evidence="2" key="1">
    <citation type="submission" date="2018-02" db="EMBL/GenBank/DDBJ databases">
        <title>Rhizophora mucronata_Transcriptome.</title>
        <authorList>
            <person name="Meera S.P."/>
            <person name="Sreeshan A."/>
            <person name="Augustine A."/>
        </authorList>
    </citation>
    <scope>NUCLEOTIDE SEQUENCE</scope>
    <source>
        <tissue evidence="2">Leaf</tissue>
    </source>
</reference>